<evidence type="ECO:0000313" key="1">
    <source>
        <dbReference type="EMBL" id="HIU94740.1"/>
    </source>
</evidence>
<gene>
    <name evidence="1" type="ORF">IAD24_06225</name>
</gene>
<reference evidence="1" key="2">
    <citation type="journal article" date="2021" name="PeerJ">
        <title>Extensive microbial diversity within the chicken gut microbiome revealed by metagenomics and culture.</title>
        <authorList>
            <person name="Gilroy R."/>
            <person name="Ravi A."/>
            <person name="Getino M."/>
            <person name="Pursley I."/>
            <person name="Horton D.L."/>
            <person name="Alikhan N.F."/>
            <person name="Baker D."/>
            <person name="Gharbi K."/>
            <person name="Hall N."/>
            <person name="Watson M."/>
            <person name="Adriaenssens E.M."/>
            <person name="Foster-Nyarko E."/>
            <person name="Jarju S."/>
            <person name="Secka A."/>
            <person name="Antonio M."/>
            <person name="Oren A."/>
            <person name="Chaudhuri R.R."/>
            <person name="La Ragione R."/>
            <person name="Hildebrand F."/>
            <person name="Pallen M.J."/>
        </authorList>
    </citation>
    <scope>NUCLEOTIDE SEQUENCE</scope>
    <source>
        <strain evidence="1">ChiGjej2B2-16831</strain>
    </source>
</reference>
<name>A0A9D1N454_9FIRM</name>
<organism evidence="1 2">
    <name type="scientific">Candidatus Aphodomorpha intestinavium</name>
    <dbReference type="NCBI Taxonomy" id="2840672"/>
    <lineage>
        <taxon>Bacteria</taxon>
        <taxon>Bacillati</taxon>
        <taxon>Bacillota</taxon>
        <taxon>Clostridia</taxon>
        <taxon>Eubacteriales</taxon>
        <taxon>Candidatus Aphodomorpha</taxon>
    </lineage>
</organism>
<comment type="caution">
    <text evidence="1">The sequence shown here is derived from an EMBL/GenBank/DDBJ whole genome shotgun (WGS) entry which is preliminary data.</text>
</comment>
<dbReference type="Proteomes" id="UP000824128">
    <property type="component" value="Unassembled WGS sequence"/>
</dbReference>
<dbReference type="Pfam" id="PF19102">
    <property type="entry name" value="DUF5789"/>
    <property type="match status" value="1"/>
</dbReference>
<dbReference type="InterPro" id="IPR043899">
    <property type="entry name" value="DUF5789"/>
</dbReference>
<dbReference type="AlphaFoldDB" id="A0A9D1N454"/>
<sequence length="75" mass="8696">MIMQNMPYMLTAHYMAMAMRDIRFPITKRALIERAGERMIRTGPDAYTPFREILEKLPLDSFSCAAEFYSCHSAS</sequence>
<evidence type="ECO:0000313" key="2">
    <source>
        <dbReference type="Proteomes" id="UP000824128"/>
    </source>
</evidence>
<protein>
    <submittedName>
        <fullName evidence="1">Uncharacterized protein</fullName>
    </submittedName>
</protein>
<reference evidence="1" key="1">
    <citation type="submission" date="2020-10" db="EMBL/GenBank/DDBJ databases">
        <authorList>
            <person name="Gilroy R."/>
        </authorList>
    </citation>
    <scope>NUCLEOTIDE SEQUENCE</scope>
    <source>
        <strain evidence="1">ChiGjej2B2-16831</strain>
    </source>
</reference>
<dbReference type="EMBL" id="DVNZ01000197">
    <property type="protein sequence ID" value="HIU94740.1"/>
    <property type="molecule type" value="Genomic_DNA"/>
</dbReference>
<proteinExistence type="predicted"/>
<accession>A0A9D1N454</accession>